<feature type="region of interest" description="Disordered" evidence="1">
    <location>
        <begin position="71"/>
        <end position="93"/>
    </location>
</feature>
<evidence type="ECO:0000313" key="2">
    <source>
        <dbReference type="WBParaSite" id="SSTP_0000542100.1"/>
    </source>
</evidence>
<dbReference type="AlphaFoldDB" id="A0A0K0E7E4"/>
<organism evidence="2">
    <name type="scientific">Strongyloides stercoralis</name>
    <name type="common">Threadworm</name>
    <dbReference type="NCBI Taxonomy" id="6248"/>
    <lineage>
        <taxon>Eukaryota</taxon>
        <taxon>Metazoa</taxon>
        <taxon>Ecdysozoa</taxon>
        <taxon>Nematoda</taxon>
        <taxon>Chromadorea</taxon>
        <taxon>Rhabditida</taxon>
        <taxon>Tylenchina</taxon>
        <taxon>Panagrolaimomorpha</taxon>
        <taxon>Strongyloidoidea</taxon>
        <taxon>Strongyloididae</taxon>
        <taxon>Strongyloides</taxon>
    </lineage>
</organism>
<reference evidence="2" key="1">
    <citation type="submission" date="2015-08" db="UniProtKB">
        <authorList>
            <consortium name="WormBaseParasite"/>
        </authorList>
    </citation>
    <scope>IDENTIFICATION</scope>
</reference>
<protein>
    <submittedName>
        <fullName evidence="2">Uncharacterized protein</fullName>
    </submittedName>
</protein>
<feature type="compositionally biased region" description="Basic residues" evidence="1">
    <location>
        <begin position="79"/>
        <end position="93"/>
    </location>
</feature>
<accession>A0A0K0E7E4</accession>
<proteinExistence type="predicted"/>
<evidence type="ECO:0000256" key="1">
    <source>
        <dbReference type="SAM" id="MobiDB-lite"/>
    </source>
</evidence>
<sequence length="93" mass="11112">MDKSDQDQNQSYGWIKCVTWSQNLQEVRFFKKGEKNKSVYKVSEKLPEKSILKSKEFCKLVINNDNTKVENESNLSKKELRKVRRRERNKAKT</sequence>
<dbReference type="WBParaSite" id="SSTP_0000542100.1">
    <property type="protein sequence ID" value="SSTP_0000542100.1"/>
    <property type="gene ID" value="SSTP_0000542100"/>
</dbReference>
<name>A0A0K0E7E4_STRER</name>